<dbReference type="AlphaFoldDB" id="A0A4R1S7J3"/>
<dbReference type="RefSeq" id="WP_132012959.1">
    <property type="nucleotide sequence ID" value="NZ_SLUN01000003.1"/>
</dbReference>
<sequence>MKDVFGRRLQSERVLAGKSRKDIAEYLGVSLASISYYETGVNYPTVESLLKLA</sequence>
<protein>
    <submittedName>
        <fullName evidence="2">Helix-turn-helix protein</fullName>
    </submittedName>
</protein>
<dbReference type="SUPFAM" id="SSF47413">
    <property type="entry name" value="lambda repressor-like DNA-binding domains"/>
    <property type="match status" value="1"/>
</dbReference>
<feature type="domain" description="HTH cro/C1-type" evidence="1">
    <location>
        <begin position="9"/>
        <end position="53"/>
    </location>
</feature>
<organism evidence="2 3">
    <name type="scientific">Hydrogenispora ethanolica</name>
    <dbReference type="NCBI Taxonomy" id="1082276"/>
    <lineage>
        <taxon>Bacteria</taxon>
        <taxon>Bacillati</taxon>
        <taxon>Bacillota</taxon>
        <taxon>Hydrogenispora</taxon>
    </lineage>
</organism>
<name>A0A4R1S7J3_HYDET</name>
<dbReference type="CDD" id="cd00093">
    <property type="entry name" value="HTH_XRE"/>
    <property type="match status" value="1"/>
</dbReference>
<dbReference type="EMBL" id="SLUN01000003">
    <property type="protein sequence ID" value="TCL75301.1"/>
    <property type="molecule type" value="Genomic_DNA"/>
</dbReference>
<dbReference type="OrthoDB" id="9805856at2"/>
<dbReference type="GO" id="GO:0003677">
    <property type="term" value="F:DNA binding"/>
    <property type="evidence" value="ECO:0007669"/>
    <property type="project" value="InterPro"/>
</dbReference>
<dbReference type="Proteomes" id="UP000295008">
    <property type="component" value="Unassembled WGS sequence"/>
</dbReference>
<dbReference type="Pfam" id="PF01381">
    <property type="entry name" value="HTH_3"/>
    <property type="match status" value="1"/>
</dbReference>
<reference evidence="2 3" key="1">
    <citation type="submission" date="2019-03" db="EMBL/GenBank/DDBJ databases">
        <title>Genomic Encyclopedia of Type Strains, Phase IV (KMG-IV): sequencing the most valuable type-strain genomes for metagenomic binning, comparative biology and taxonomic classification.</title>
        <authorList>
            <person name="Goeker M."/>
        </authorList>
    </citation>
    <scope>NUCLEOTIDE SEQUENCE [LARGE SCALE GENOMIC DNA]</scope>
    <source>
        <strain evidence="2 3">LX-B</strain>
    </source>
</reference>
<dbReference type="InterPro" id="IPR010982">
    <property type="entry name" value="Lambda_DNA-bd_dom_sf"/>
</dbReference>
<dbReference type="PROSITE" id="PS50943">
    <property type="entry name" value="HTH_CROC1"/>
    <property type="match status" value="1"/>
</dbReference>
<gene>
    <name evidence="2" type="ORF">EDC14_1003235</name>
</gene>
<evidence type="ECO:0000259" key="1">
    <source>
        <dbReference type="PROSITE" id="PS50943"/>
    </source>
</evidence>
<evidence type="ECO:0000313" key="2">
    <source>
        <dbReference type="EMBL" id="TCL75301.1"/>
    </source>
</evidence>
<evidence type="ECO:0000313" key="3">
    <source>
        <dbReference type="Proteomes" id="UP000295008"/>
    </source>
</evidence>
<proteinExistence type="predicted"/>
<comment type="caution">
    <text evidence="2">The sequence shown here is derived from an EMBL/GenBank/DDBJ whole genome shotgun (WGS) entry which is preliminary data.</text>
</comment>
<dbReference type="Gene3D" id="1.10.260.40">
    <property type="entry name" value="lambda repressor-like DNA-binding domains"/>
    <property type="match status" value="1"/>
</dbReference>
<dbReference type="InterPro" id="IPR001387">
    <property type="entry name" value="Cro/C1-type_HTH"/>
</dbReference>
<accession>A0A4R1S7J3</accession>
<keyword evidence="3" id="KW-1185">Reference proteome</keyword>